<dbReference type="HOGENOM" id="CLU_2240693_0_0_1"/>
<reference evidence="2" key="2">
    <citation type="submission" date="2018-04" db="EMBL/GenBank/DDBJ databases">
        <title>OnivRS2 (Oryza nivara Reference Sequence Version 2).</title>
        <authorList>
            <person name="Zhang J."/>
            <person name="Kudrna D."/>
            <person name="Lee S."/>
            <person name="Talag J."/>
            <person name="Rajasekar S."/>
            <person name="Welchert J."/>
            <person name="Hsing Y.-I."/>
            <person name="Wing R.A."/>
        </authorList>
    </citation>
    <scope>NUCLEOTIDE SEQUENCE [LARGE SCALE GENOMIC DNA]</scope>
    <source>
        <strain evidence="2">SL10</strain>
    </source>
</reference>
<name>A0A0E0G7R5_ORYNI</name>
<organism evidence="2">
    <name type="scientific">Oryza nivara</name>
    <name type="common">Indian wild rice</name>
    <name type="synonym">Oryza sativa f. spontanea</name>
    <dbReference type="NCBI Taxonomy" id="4536"/>
    <lineage>
        <taxon>Eukaryota</taxon>
        <taxon>Viridiplantae</taxon>
        <taxon>Streptophyta</taxon>
        <taxon>Embryophyta</taxon>
        <taxon>Tracheophyta</taxon>
        <taxon>Spermatophyta</taxon>
        <taxon>Magnoliopsida</taxon>
        <taxon>Liliopsida</taxon>
        <taxon>Poales</taxon>
        <taxon>Poaceae</taxon>
        <taxon>BOP clade</taxon>
        <taxon>Oryzoideae</taxon>
        <taxon>Oryzeae</taxon>
        <taxon>Oryzinae</taxon>
        <taxon>Oryza</taxon>
    </lineage>
</organism>
<keyword evidence="3" id="KW-1185">Reference proteome</keyword>
<dbReference type="Gramene" id="ONIVA02G21270.1">
    <property type="protein sequence ID" value="ONIVA02G21270.1"/>
    <property type="gene ID" value="ONIVA02G21270"/>
</dbReference>
<dbReference type="EnsemblPlants" id="ONIVA02G21270.1">
    <property type="protein sequence ID" value="ONIVA02G21270.1"/>
    <property type="gene ID" value="ONIVA02G21270"/>
</dbReference>
<reference evidence="2" key="1">
    <citation type="submission" date="2015-04" db="UniProtKB">
        <authorList>
            <consortium name="EnsemblPlants"/>
        </authorList>
    </citation>
    <scope>IDENTIFICATION</scope>
    <source>
        <strain evidence="2">SL10</strain>
    </source>
</reference>
<evidence type="ECO:0008006" key="4">
    <source>
        <dbReference type="Google" id="ProtNLM"/>
    </source>
</evidence>
<sequence>MGAKAQSNAQIWRGETRQRHNGALARSLGAVDRVTKVEQWRVGAAEIERDGRHGDHQGVTVAGGGRKKWEVAPVGSHGETTVGLNDEEVMGDVTSTQDGSSISRHNRHDWWIRW</sequence>
<feature type="region of interest" description="Disordered" evidence="1">
    <location>
        <begin position="49"/>
        <end position="103"/>
    </location>
</feature>
<feature type="compositionally biased region" description="Polar residues" evidence="1">
    <location>
        <begin position="93"/>
        <end position="103"/>
    </location>
</feature>
<dbReference type="Proteomes" id="UP000006591">
    <property type="component" value="Chromosome 2"/>
</dbReference>
<dbReference type="OMA" id="KWEVAPV"/>
<proteinExistence type="predicted"/>
<dbReference type="AlphaFoldDB" id="A0A0E0G7R5"/>
<evidence type="ECO:0000313" key="3">
    <source>
        <dbReference type="Proteomes" id="UP000006591"/>
    </source>
</evidence>
<evidence type="ECO:0000256" key="1">
    <source>
        <dbReference type="SAM" id="MobiDB-lite"/>
    </source>
</evidence>
<evidence type="ECO:0000313" key="2">
    <source>
        <dbReference type="EnsemblPlants" id="ONIVA02G21270.1"/>
    </source>
</evidence>
<protein>
    <recommendedName>
        <fullName evidence="4">DUF834 domain-containing protein</fullName>
    </recommendedName>
</protein>
<accession>A0A0E0G7R5</accession>